<sequence>MLPNTIQVVAIPERCYRCGGVTRGIVGVLAPRSTGTVFREFDEVAESLANVLNPEVLRVGGIGPIKPRRSRTRGLYVSNGCVHCDAILGSFPLWERLNEVLSEGFQLHDFALSVRIGDPARQ</sequence>
<evidence type="ECO:0000313" key="1">
    <source>
        <dbReference type="EMBL" id="PTL60260.1"/>
    </source>
</evidence>
<gene>
    <name evidence="1" type="ORF">C7Y72_11735</name>
</gene>
<protein>
    <submittedName>
        <fullName evidence="1">Uncharacterized protein</fullName>
    </submittedName>
</protein>
<dbReference type="OrthoDB" id="5187916at2"/>
<dbReference type="Proteomes" id="UP000240739">
    <property type="component" value="Unassembled WGS sequence"/>
</dbReference>
<name>A0A2T4ULZ7_9ACTN</name>
<dbReference type="RefSeq" id="WP_107568905.1">
    <property type="nucleotide sequence ID" value="NZ_PYYB01000001.1"/>
</dbReference>
<evidence type="ECO:0000313" key="2">
    <source>
        <dbReference type="Proteomes" id="UP000240739"/>
    </source>
</evidence>
<dbReference type="EMBL" id="PYYB01000001">
    <property type="protein sequence ID" value="PTL60260.1"/>
    <property type="molecule type" value="Genomic_DNA"/>
</dbReference>
<dbReference type="AlphaFoldDB" id="A0A2T4ULZ7"/>
<organism evidence="1 2">
    <name type="scientific">Paraconexibacter algicola</name>
    <dbReference type="NCBI Taxonomy" id="2133960"/>
    <lineage>
        <taxon>Bacteria</taxon>
        <taxon>Bacillati</taxon>
        <taxon>Actinomycetota</taxon>
        <taxon>Thermoleophilia</taxon>
        <taxon>Solirubrobacterales</taxon>
        <taxon>Paraconexibacteraceae</taxon>
        <taxon>Paraconexibacter</taxon>
    </lineage>
</organism>
<accession>A0A2T4ULZ7</accession>
<keyword evidence="2" id="KW-1185">Reference proteome</keyword>
<reference evidence="1 2" key="1">
    <citation type="submission" date="2018-03" db="EMBL/GenBank/DDBJ databases">
        <title>Aquarubrobacter algicola gen. nov., sp. nov., a novel actinobacterium isolated from shallow eutrophic lake during the end of cyanobacterial harmful algal blooms.</title>
        <authorList>
            <person name="Chun S.J."/>
        </authorList>
    </citation>
    <scope>NUCLEOTIDE SEQUENCE [LARGE SCALE GENOMIC DNA]</scope>
    <source>
        <strain evidence="1 2">Seoho-28</strain>
    </source>
</reference>
<comment type="caution">
    <text evidence="1">The sequence shown here is derived from an EMBL/GenBank/DDBJ whole genome shotgun (WGS) entry which is preliminary data.</text>
</comment>
<proteinExistence type="predicted"/>